<dbReference type="Pfam" id="PF00612">
    <property type="entry name" value="IQ"/>
    <property type="match status" value="44"/>
</dbReference>
<keyword evidence="10" id="KW-0009">Actin-binding</keyword>
<comment type="caution">
    <text evidence="15">The sequence shown here is derived from an EMBL/GenBank/DDBJ whole genome shotgun (WGS) entry which is preliminary data.</text>
</comment>
<reference evidence="15 16" key="1">
    <citation type="submission" date="2024-04" db="EMBL/GenBank/DDBJ databases">
        <authorList>
            <person name="Rising A."/>
            <person name="Reimegard J."/>
            <person name="Sonavane S."/>
            <person name="Akerstrom W."/>
            <person name="Nylinder S."/>
            <person name="Hedman E."/>
            <person name="Kallberg Y."/>
        </authorList>
    </citation>
    <scope>NUCLEOTIDE SEQUENCE [LARGE SCALE GENOMIC DNA]</scope>
</reference>
<name>A0AAV2ABJ9_9ARAC</name>
<dbReference type="SMART" id="SM00015">
    <property type="entry name" value="IQ"/>
    <property type="match status" value="54"/>
</dbReference>
<dbReference type="InterPro" id="IPR031549">
    <property type="entry name" value="ASH"/>
</dbReference>
<dbReference type="PROSITE" id="PS50096">
    <property type="entry name" value="IQ"/>
    <property type="match status" value="38"/>
</dbReference>
<evidence type="ECO:0000313" key="15">
    <source>
        <dbReference type="EMBL" id="CAL1280470.1"/>
    </source>
</evidence>
<keyword evidence="9" id="KW-0175">Coiled coil</keyword>
<dbReference type="InterPro" id="IPR036872">
    <property type="entry name" value="CH_dom_sf"/>
</dbReference>
<accession>A0AAV2ABJ9</accession>
<organism evidence="15 16">
    <name type="scientific">Larinioides sclopetarius</name>
    <dbReference type="NCBI Taxonomy" id="280406"/>
    <lineage>
        <taxon>Eukaryota</taxon>
        <taxon>Metazoa</taxon>
        <taxon>Ecdysozoa</taxon>
        <taxon>Arthropoda</taxon>
        <taxon>Chelicerata</taxon>
        <taxon>Arachnida</taxon>
        <taxon>Araneae</taxon>
        <taxon>Araneomorphae</taxon>
        <taxon>Entelegynae</taxon>
        <taxon>Araneoidea</taxon>
        <taxon>Araneidae</taxon>
        <taxon>Larinioides</taxon>
    </lineage>
</organism>
<keyword evidence="4" id="KW-0597">Phosphoprotein</keyword>
<gene>
    <name evidence="15" type="ORF">LARSCL_LOCUS10989</name>
</gene>
<dbReference type="PROSITE" id="PS50021">
    <property type="entry name" value="CH"/>
    <property type="match status" value="2"/>
</dbReference>
<dbReference type="CDD" id="cd23767">
    <property type="entry name" value="IQCD"/>
    <property type="match status" value="3"/>
</dbReference>
<feature type="compositionally biased region" description="Polar residues" evidence="13">
    <location>
        <begin position="429"/>
        <end position="441"/>
    </location>
</feature>
<feature type="domain" description="Calponin-homology (CH)" evidence="14">
    <location>
        <begin position="854"/>
        <end position="992"/>
    </location>
</feature>
<dbReference type="GO" id="GO:0051301">
    <property type="term" value="P:cell division"/>
    <property type="evidence" value="ECO:0007669"/>
    <property type="project" value="UniProtKB-KW"/>
</dbReference>
<evidence type="ECO:0000256" key="7">
    <source>
        <dbReference type="ARBA" id="ARBA00022776"/>
    </source>
</evidence>
<dbReference type="GO" id="GO:0005737">
    <property type="term" value="C:cytoplasm"/>
    <property type="evidence" value="ECO:0007669"/>
    <property type="project" value="UniProtKB-SubCell"/>
</dbReference>
<keyword evidence="5" id="KW-0132">Cell division</keyword>
<evidence type="ECO:0000256" key="12">
    <source>
        <dbReference type="ARBA" id="ARBA00023306"/>
    </source>
</evidence>
<keyword evidence="6" id="KW-0677">Repeat</keyword>
<evidence type="ECO:0000256" key="4">
    <source>
        <dbReference type="ARBA" id="ARBA00022553"/>
    </source>
</evidence>
<dbReference type="PANTHER" id="PTHR22706:SF1">
    <property type="entry name" value="ASSEMBLY FACTOR FOR SPINDLE MICROTUBULES"/>
    <property type="match status" value="1"/>
</dbReference>
<evidence type="ECO:0000259" key="14">
    <source>
        <dbReference type="PROSITE" id="PS50021"/>
    </source>
</evidence>
<evidence type="ECO:0000256" key="8">
    <source>
        <dbReference type="ARBA" id="ARBA00022860"/>
    </source>
</evidence>
<dbReference type="InterPro" id="IPR011989">
    <property type="entry name" value="ARM-like"/>
</dbReference>
<evidence type="ECO:0000256" key="5">
    <source>
        <dbReference type="ARBA" id="ARBA00022618"/>
    </source>
</evidence>
<dbReference type="InterPro" id="IPR001589">
    <property type="entry name" value="Actinin_actin-bd_CS"/>
</dbReference>
<evidence type="ECO:0000256" key="13">
    <source>
        <dbReference type="SAM" id="MobiDB-lite"/>
    </source>
</evidence>
<keyword evidence="3" id="KW-0963">Cytoplasm</keyword>
<evidence type="ECO:0000256" key="3">
    <source>
        <dbReference type="ARBA" id="ARBA00022490"/>
    </source>
</evidence>
<dbReference type="InterPro" id="IPR001715">
    <property type="entry name" value="CH_dom"/>
</dbReference>
<dbReference type="InterPro" id="IPR051185">
    <property type="entry name" value="ASPM"/>
</dbReference>
<proteinExistence type="predicted"/>
<dbReference type="Gene3D" id="1.25.10.10">
    <property type="entry name" value="Leucine-rich Repeat Variant"/>
    <property type="match status" value="1"/>
</dbReference>
<evidence type="ECO:0000256" key="1">
    <source>
        <dbReference type="ARBA" id="ARBA00004123"/>
    </source>
</evidence>
<dbReference type="FunFam" id="1.20.5.190:FF:000008">
    <property type="entry name" value="Abnormal spindle-like microcephaly-associated protein homolog"/>
    <property type="match status" value="1"/>
</dbReference>
<evidence type="ECO:0000256" key="2">
    <source>
        <dbReference type="ARBA" id="ARBA00004496"/>
    </source>
</evidence>
<dbReference type="GO" id="GO:0000922">
    <property type="term" value="C:spindle pole"/>
    <property type="evidence" value="ECO:0007669"/>
    <property type="project" value="TreeGrafter"/>
</dbReference>
<feature type="region of interest" description="Disordered" evidence="13">
    <location>
        <begin position="390"/>
        <end position="453"/>
    </location>
</feature>
<dbReference type="SUPFAM" id="SSF48371">
    <property type="entry name" value="ARM repeat"/>
    <property type="match status" value="1"/>
</dbReference>
<dbReference type="GO" id="GO:0007051">
    <property type="term" value="P:spindle organization"/>
    <property type="evidence" value="ECO:0007669"/>
    <property type="project" value="TreeGrafter"/>
</dbReference>
<keyword evidence="11" id="KW-0539">Nucleus</keyword>
<dbReference type="CDD" id="cd21223">
    <property type="entry name" value="CH_ASPM_rpt1"/>
    <property type="match status" value="1"/>
</dbReference>
<keyword evidence="12" id="KW-0131">Cell cycle</keyword>
<dbReference type="Pfam" id="PF00307">
    <property type="entry name" value="CH"/>
    <property type="match status" value="1"/>
</dbReference>
<dbReference type="Gene3D" id="1.20.5.190">
    <property type="match status" value="25"/>
</dbReference>
<dbReference type="SMART" id="SM00033">
    <property type="entry name" value="CH"/>
    <property type="match status" value="2"/>
</dbReference>
<dbReference type="GO" id="GO:0005516">
    <property type="term" value="F:calmodulin binding"/>
    <property type="evidence" value="ECO:0007669"/>
    <property type="project" value="UniProtKB-KW"/>
</dbReference>
<dbReference type="PANTHER" id="PTHR22706">
    <property type="entry name" value="ASSEMBLY FACTOR FOR SPINDLE MICROTUBULES"/>
    <property type="match status" value="1"/>
</dbReference>
<sequence length="2662" mass="313244">MDFYKKKHSPNLRFHPKSHCFIIKAQCSPETKEEEKHVLELKPFSVAPHLAFDKVAVGSSKTCTLFLYNPAEVKQLVCVEKFPFEKGFQINDVEFSVPPLEEIGVEITWTPDKSLGCRETVLFKTSAGVRCQVFFHGTSHTPKKQMPLHPLDDLTDSPIRRQTYTINSIFRASCAGSDIRNFCMSMNQTKDKNILQERLVRCDENNKSNSNGNNLIIDRPSHRITTLKEELMQCGESLEIFPEVNENRKTFFLPNTNRDVICESGKNSKPPQIAVVNPNLQRGLNISQLIQAEKNKEIFNDSLESPTSDVCNESITENPPCLTESSGFYLEPLGEETYINRNESLFSAGLSSSDAMNSFQEQKTINSTNLRDSVFVNKTRSSVAFEVINTDPPKSSEATFNMPAFPSSRQNRVTKPKKNSINVPRKQIRSLNLSKTAGTSKSNRDKSLSNDCKPLKSMHPRLNLIKSKSMEKVTQWNPYASFNAYYDEYWKEKQEAAFTNWLNFILTPIEELGTDDVKVNSAAIWVESMKDAAPMRAPSKEELSFKAYTAVKQLNQLRRAACNLYQSEDLSIKKDLLEMLLSYNPLWLRIGLETIYGEMICLQNNNDILGLSRFIIHRFLTNPDINAKFAYSSVINYYKPGYEDCLKRFVLKKFIVLVYFLDVAKRVRLINHNPCLFCKHAKYKNSRSLLLTFSREFLSGEGDITKHLRYLGCVVQHEQMPLEEFDYAVRNIAVDLRCGLRLGRVVEILLQDWSIFKSLRANTLNRLAKIHNNEVIFQALEKASIQIEDNIDPRDIVDGNREKTLSLLWQIIFKTQISKCLNLELLKKENSYLKRSLQLKADVAIFNALQNCVNESENFEMGFLNSKLYKENEVLNFTTSFSDGRALCFILHHYHPNLLPQSKIHKETTCHYFEKQMEAAEEDDSLFGYGEMTQEVKNKLLKNEKENVDIAFQKFQEIGQIPILSFPSHVRNKIPDEKVVITLMSYVNMRLMELSVEIRAARTILLAYRKWCLRRKLAKLAKEEAAALCIQRCWRMFSARQELERLKYAKCMRFLNEKASIIQAAYRKFRASRYQQKHTQASILLQSHIRKWLQRKKYIAIRSSAIKIQQWWRARLVAKEVRSSFLVTKQLITFLQSHVRRLVAQKDFRRKKESAILIQRNMRKVIAQRKFSAMKLGVLCIENWWANILLGRKIRQEYMARRQAATKIQATWRMYLQKKHFKDLKKAVSVVICYRTGKKQRLMYLRTRENVIKLQALFRGYRDRKKYCQKKRAAIKIQSVFRGYYMKKRFLSMKSSAIQIQKYYRCYRLMCCNRHQFAVMKTGFTRLQAQFRGFKTRKEIHKQTKAAVIIQSFFRSYSARKKFLSLKLAAVKIQKFYRGYRLMCSEKKNFLALKKGFITLQASFRGYKVRKEFLKQKTAAICIQSAFRRYHSRKTFLTLKSCAIKIQKYYRGYRLMRQEKHKFLIQKTGFIKLQAHFRGLQIRKEVCKQNIAATTIQSAFKSYICCKKFFNLRSSVIKIQKFYRGYKLMCLEKEKYLIQKAGFIKMQALFRSYKARKQYIRLRKAAVLIQSSFRGYITKKKYITLKSSAVKIQIYYRGYQRMRSEKQNYAIQKTGFTKLQAQFRAYKARQQFIKQKTAAVVIQSAFRGYVTKKKYSTLKSSAVKIQNYYRGYRLVCSEKQKYAIQKAGFTKLQAQFRAYKARQQFIKQKTAAVVIQSAFRGYVTKKKYSTLKSSAVKIQNYYRGYRLVCSEKQKYAIQKAGFTKLQAQFRAYKARQQFIKQKTAAVVIQSAFRGYVTKKKYSTLKSSAVKIQKYYRSYRLMCSEKQRFAIQKTGFTKLQAQFRAYKARKEFYRKKRAAIKIQSVFRAYVTRKNYLIIKSAAMKIQKYYRGYKLMCSENEKYTIQMTGFTKMQALYRSYKARKQFIKQRQAAIVIQSAFRGYINKKKYLTSRSAAIKIQRYYRGYKLMRLESQKFFIQKTGFTKLQAQFRAYKGRKEYCMKRQAAVKIQSTFRGYVMRKRYLIIKSAVLKIQKYYRGFQVMCSDKQTYLKMKAGFIKLQALFRGYKVRKEFLKEKNAAITIQKTFRGYSARKRYSTLKSSAVKIQRYYRGYRLMCLEKQKFSIQKVGFTKLQAHFRAYKGKKEFCLQKSAAIKIQSSFRGFVMRKRYLAIKSAAIKIQKYYRGYRLMCSDKKKYLLMKTGFTKLQAVCRGIMVRKAMKNLHMKAVIIQSLYRRFIAMKHYQELKQKCIVIQRHYRGWQLMKKSTTEYQKIRQGIIVIQAALRCYLMHKRFVAMKIATIKIQSFVRMLKCRKAYLCARSNIIFIQQMYHFKYLMKIKKRSCIRIQASWRGYKVRKEMKKMSTAAVLIQRWWRERKQHSDSVACRQWYLRLKNNTIKFQRQARIYLQKRTKAAIRIQAAWRAFAVRRSVTDKKIIQSRKNIRSAPSDEYNTLRCRTRRALKVLLTDQNVRNILTALQNLEVCTRLSSACCERLQESGGLAVIIQMVRSCNRSVPHQEIIKSSTDILLNLCKYKKTVDSVWAEHGSLNTIVDLMNIYKQKGLPIFTKCATLFWIFCQDPQKAEILKQNKEFMDQIKRFYSLLLKKKKEEEKRKLAANCSMRLKSFYMVSTRESIEPDWILGRRKMREFKDSFTAMSALTQSLGLTT</sequence>
<dbReference type="Gene3D" id="1.10.418.10">
    <property type="entry name" value="Calponin-like domain"/>
    <property type="match status" value="2"/>
</dbReference>
<dbReference type="SUPFAM" id="SSF52540">
    <property type="entry name" value="P-loop containing nucleoside triphosphate hydrolases"/>
    <property type="match status" value="15"/>
</dbReference>
<evidence type="ECO:0000256" key="6">
    <source>
        <dbReference type="ARBA" id="ARBA00022737"/>
    </source>
</evidence>
<dbReference type="EMBL" id="CAXIEN010000132">
    <property type="protein sequence ID" value="CAL1280470.1"/>
    <property type="molecule type" value="Genomic_DNA"/>
</dbReference>
<protein>
    <recommendedName>
        <fullName evidence="14">Calponin-homology (CH) domain-containing protein</fullName>
    </recommendedName>
</protein>
<dbReference type="InterPro" id="IPR016024">
    <property type="entry name" value="ARM-type_fold"/>
</dbReference>
<keyword evidence="8" id="KW-0112">Calmodulin-binding</keyword>
<dbReference type="Pfam" id="PF15780">
    <property type="entry name" value="ASH"/>
    <property type="match status" value="1"/>
</dbReference>
<keyword evidence="16" id="KW-1185">Reference proteome</keyword>
<dbReference type="GO" id="GO:0000278">
    <property type="term" value="P:mitotic cell cycle"/>
    <property type="evidence" value="ECO:0007669"/>
    <property type="project" value="TreeGrafter"/>
</dbReference>
<evidence type="ECO:0000313" key="16">
    <source>
        <dbReference type="Proteomes" id="UP001497382"/>
    </source>
</evidence>
<dbReference type="PROSITE" id="PS00019">
    <property type="entry name" value="ACTININ_1"/>
    <property type="match status" value="1"/>
</dbReference>
<feature type="domain" description="Calponin-homology (CH)" evidence="14">
    <location>
        <begin position="684"/>
        <end position="816"/>
    </location>
</feature>
<dbReference type="InterPro" id="IPR000048">
    <property type="entry name" value="IQ_motif_EF-hand-BS"/>
</dbReference>
<dbReference type="GO" id="GO:0005634">
    <property type="term" value="C:nucleus"/>
    <property type="evidence" value="ECO:0007669"/>
    <property type="project" value="UniProtKB-SubCell"/>
</dbReference>
<evidence type="ECO:0000256" key="9">
    <source>
        <dbReference type="ARBA" id="ARBA00023054"/>
    </source>
</evidence>
<dbReference type="CDD" id="cd21224">
    <property type="entry name" value="CH_ASPM_rpt2"/>
    <property type="match status" value="1"/>
</dbReference>
<evidence type="ECO:0000256" key="10">
    <source>
        <dbReference type="ARBA" id="ARBA00023203"/>
    </source>
</evidence>
<evidence type="ECO:0000256" key="11">
    <source>
        <dbReference type="ARBA" id="ARBA00023242"/>
    </source>
</evidence>
<dbReference type="SUPFAM" id="SSF47576">
    <property type="entry name" value="Calponin-homology domain, CH-domain"/>
    <property type="match status" value="1"/>
</dbReference>
<dbReference type="Proteomes" id="UP001497382">
    <property type="component" value="Unassembled WGS sequence"/>
</dbReference>
<keyword evidence="7" id="KW-0498">Mitosis</keyword>
<dbReference type="GO" id="GO:0051295">
    <property type="term" value="P:establishment of meiotic spindle localization"/>
    <property type="evidence" value="ECO:0007669"/>
    <property type="project" value="TreeGrafter"/>
</dbReference>
<dbReference type="GO" id="GO:0003779">
    <property type="term" value="F:actin binding"/>
    <property type="evidence" value="ECO:0007669"/>
    <property type="project" value="UniProtKB-KW"/>
</dbReference>
<dbReference type="InterPro" id="IPR027417">
    <property type="entry name" value="P-loop_NTPase"/>
</dbReference>
<comment type="subcellular location">
    <subcellularLocation>
        <location evidence="2">Cytoplasm</location>
    </subcellularLocation>
    <subcellularLocation>
        <location evidence="1">Nucleus</location>
    </subcellularLocation>
</comment>